<name>A0ACB7VF61_DIOAL</name>
<accession>A0ACB7VF61</accession>
<dbReference type="Proteomes" id="UP000827976">
    <property type="component" value="Chromosome 9"/>
</dbReference>
<proteinExistence type="predicted"/>
<organism evidence="1 2">
    <name type="scientific">Dioscorea alata</name>
    <name type="common">Purple yam</name>
    <dbReference type="NCBI Taxonomy" id="55571"/>
    <lineage>
        <taxon>Eukaryota</taxon>
        <taxon>Viridiplantae</taxon>
        <taxon>Streptophyta</taxon>
        <taxon>Embryophyta</taxon>
        <taxon>Tracheophyta</taxon>
        <taxon>Spermatophyta</taxon>
        <taxon>Magnoliopsida</taxon>
        <taxon>Liliopsida</taxon>
        <taxon>Dioscoreales</taxon>
        <taxon>Dioscoreaceae</taxon>
        <taxon>Dioscorea</taxon>
    </lineage>
</organism>
<sequence length="547" mass="58327">MILSHLLHFRTSSYPTSPFLNPHLLISLNPSKTLHFPPHFPHFLSKSSNHFPSPSPLPHENLHFLCKSSNHFPSASPLPHENLHFHSPKPKTTTTTKSFFAAVSLIIGTAVGPGMLGLPSATILSGPLPSTLSILLSWLYVISSIILVAELSFAAMRHQNLPEVSFTSLATASLGPDFGAFVAVVYSCLSFSLLLACVSGISSLVFQLFPWFNAALACALAPSLVGVAIAFFPFNVIDFANRLLCCLMLVSITALVVFGLSAGRSSLLSSIGYASWSPNAILPAIPVTVLTLGFHVITPFVCMLLKDSMEDARKAILFGGFVPLAMVVSWNLVVLGLAGNGVSGVRVGSDPIKLLLSVNSSALPAVQGFAFTALATSLIGYAVSFPKQLADTLKLIAERVAYWKEVMSASGLRLCEGGRVGAVVYSKGKMGTSGQACFGVSRSQMLSNRVNKGVGDGSPSTILVMWIVLIFSILIASSYNAAFSRALEFAGVYANCFLFGVLPPAMAWIHRSRKKDSFPSSKEELLPGGNGVLFVLFVIAIILGIWH</sequence>
<gene>
    <name evidence="1" type="ORF">IHE45_09G051800</name>
</gene>
<evidence type="ECO:0000313" key="1">
    <source>
        <dbReference type="EMBL" id="KAH7672393.1"/>
    </source>
</evidence>
<comment type="caution">
    <text evidence="1">The sequence shown here is derived from an EMBL/GenBank/DDBJ whole genome shotgun (WGS) entry which is preliminary data.</text>
</comment>
<protein>
    <submittedName>
        <fullName evidence="1">Amino acid/polyamine transporter 2 protein</fullName>
    </submittedName>
</protein>
<reference evidence="2" key="1">
    <citation type="journal article" date="2022" name="Nat. Commun.">
        <title>Chromosome evolution and the genetic basis of agronomically important traits in greater yam.</title>
        <authorList>
            <person name="Bredeson J.V."/>
            <person name="Lyons J.B."/>
            <person name="Oniyinde I.O."/>
            <person name="Okereke N.R."/>
            <person name="Kolade O."/>
            <person name="Nnabue I."/>
            <person name="Nwadili C.O."/>
            <person name="Hribova E."/>
            <person name="Parker M."/>
            <person name="Nwogha J."/>
            <person name="Shu S."/>
            <person name="Carlson J."/>
            <person name="Kariba R."/>
            <person name="Muthemba S."/>
            <person name="Knop K."/>
            <person name="Barton G.J."/>
            <person name="Sherwood A.V."/>
            <person name="Lopez-Montes A."/>
            <person name="Asiedu R."/>
            <person name="Jamnadass R."/>
            <person name="Muchugi A."/>
            <person name="Goodstein D."/>
            <person name="Egesi C.N."/>
            <person name="Featherston J."/>
            <person name="Asfaw A."/>
            <person name="Simpson G.G."/>
            <person name="Dolezel J."/>
            <person name="Hendre P.S."/>
            <person name="Van Deynze A."/>
            <person name="Kumar P.L."/>
            <person name="Obidiegwu J.E."/>
            <person name="Bhattacharjee R."/>
            <person name="Rokhsar D.S."/>
        </authorList>
    </citation>
    <scope>NUCLEOTIDE SEQUENCE [LARGE SCALE GENOMIC DNA]</scope>
    <source>
        <strain evidence="2">cv. TDa95/00328</strain>
    </source>
</reference>
<evidence type="ECO:0000313" key="2">
    <source>
        <dbReference type="Proteomes" id="UP000827976"/>
    </source>
</evidence>
<keyword evidence="2" id="KW-1185">Reference proteome</keyword>
<dbReference type="EMBL" id="CM037019">
    <property type="protein sequence ID" value="KAH7672393.1"/>
    <property type="molecule type" value="Genomic_DNA"/>
</dbReference>